<evidence type="ECO:0000313" key="3">
    <source>
        <dbReference type="EMBL" id="KAA6402551.1"/>
    </source>
</evidence>
<dbReference type="OrthoDB" id="3797628at2759"/>
<feature type="region of interest" description="Disordered" evidence="1">
    <location>
        <begin position="326"/>
        <end position="375"/>
    </location>
</feature>
<feature type="region of interest" description="Disordered" evidence="1">
    <location>
        <begin position="212"/>
        <end position="231"/>
    </location>
</feature>
<feature type="domain" description="Nucleoporin NSP1-like C-terminal" evidence="2">
    <location>
        <begin position="5"/>
        <end position="99"/>
    </location>
</feature>
<accession>A0A5J4X5R7</accession>
<gene>
    <name evidence="3" type="ORF">EZS28_001919</name>
</gene>
<proteinExistence type="predicted"/>
<organism evidence="3 4">
    <name type="scientific">Streblomastix strix</name>
    <dbReference type="NCBI Taxonomy" id="222440"/>
    <lineage>
        <taxon>Eukaryota</taxon>
        <taxon>Metamonada</taxon>
        <taxon>Preaxostyla</taxon>
        <taxon>Oxymonadida</taxon>
        <taxon>Streblomastigidae</taxon>
        <taxon>Streblomastix</taxon>
    </lineage>
</organism>
<feature type="compositionally biased region" description="Polar residues" evidence="1">
    <location>
        <begin position="326"/>
        <end position="348"/>
    </location>
</feature>
<comment type="caution">
    <text evidence="3">The sequence shown here is derived from an EMBL/GenBank/DDBJ whole genome shotgun (WGS) entry which is preliminary data.</text>
</comment>
<evidence type="ECO:0000313" key="4">
    <source>
        <dbReference type="Proteomes" id="UP000324800"/>
    </source>
</evidence>
<dbReference type="InterPro" id="IPR007758">
    <property type="entry name" value="Nucleoporin_NSP1_C"/>
</dbReference>
<dbReference type="AlphaFoldDB" id="A0A5J4X5R7"/>
<evidence type="ECO:0000256" key="1">
    <source>
        <dbReference type="SAM" id="MobiDB-lite"/>
    </source>
</evidence>
<sequence>MSQDLTAKNLEEAWKDELDVLKKKYDRQAEAVHRRNELIMKNQDKIKNLMENFTSQKNSQENVQTILSPILKEQQKLFKQLECLETKVGKQIEDNKGDDQVQNRLEMFLLANAINTQISLLDQEINEIQQALDPNKEDTFDMQKGSSRNHTDDQYLFIDREALNERLPHSKDQQSLSSVADSVTTLDNEVQNNLSQIGTTQKLDKQIEIAQNNNEKDGGQRKKQINQEQNPYNVEANVKSTGINVFDDLTPAAGGSNLFGGQSSSSGGSLFNTQSSTNGEKNILGVQTAATNTFSGFGQTGGNLFGSQAQTTGGLFSNQVQSGTSKLFGNQSQSSGGNLFGNQSQSIGGNLFGNQGQSNPFQNQSQSSTNKLFNN</sequence>
<dbReference type="EMBL" id="SNRW01000217">
    <property type="protein sequence ID" value="KAA6402551.1"/>
    <property type="molecule type" value="Genomic_DNA"/>
</dbReference>
<dbReference type="Proteomes" id="UP000324800">
    <property type="component" value="Unassembled WGS sequence"/>
</dbReference>
<evidence type="ECO:0000259" key="2">
    <source>
        <dbReference type="Pfam" id="PF05064"/>
    </source>
</evidence>
<protein>
    <recommendedName>
        <fullName evidence="2">Nucleoporin NSP1-like C-terminal domain-containing protein</fullName>
    </recommendedName>
</protein>
<name>A0A5J4X5R7_9EUKA</name>
<feature type="compositionally biased region" description="Low complexity" evidence="1">
    <location>
        <begin position="354"/>
        <end position="375"/>
    </location>
</feature>
<dbReference type="Pfam" id="PF05064">
    <property type="entry name" value="Nsp1_C"/>
    <property type="match status" value="1"/>
</dbReference>
<reference evidence="3 4" key="1">
    <citation type="submission" date="2019-03" db="EMBL/GenBank/DDBJ databases">
        <title>Single cell metagenomics reveals metabolic interactions within the superorganism composed of flagellate Streblomastix strix and complex community of Bacteroidetes bacteria on its surface.</title>
        <authorList>
            <person name="Treitli S.C."/>
            <person name="Kolisko M."/>
            <person name="Husnik F."/>
            <person name="Keeling P."/>
            <person name="Hampl V."/>
        </authorList>
    </citation>
    <scope>NUCLEOTIDE SEQUENCE [LARGE SCALE GENOMIC DNA]</scope>
    <source>
        <strain evidence="3">ST1C</strain>
    </source>
</reference>